<dbReference type="Gene3D" id="3.40.640.10">
    <property type="entry name" value="Type I PLP-dependent aspartate aminotransferase-like (Major domain)"/>
    <property type="match status" value="1"/>
</dbReference>
<gene>
    <name evidence="5" type="ORF">HZS54_08470</name>
</gene>
<dbReference type="SUPFAM" id="SSF53383">
    <property type="entry name" value="PLP-dependent transferases"/>
    <property type="match status" value="1"/>
</dbReference>
<feature type="domain" description="Aminotransferase class I/classII large" evidence="4">
    <location>
        <begin position="29"/>
        <end position="345"/>
    </location>
</feature>
<dbReference type="PANTHER" id="PTHR42885">
    <property type="entry name" value="HISTIDINOL-PHOSPHATE AMINOTRANSFERASE-RELATED"/>
    <property type="match status" value="1"/>
</dbReference>
<dbReference type="Pfam" id="PF00155">
    <property type="entry name" value="Aminotran_1_2"/>
    <property type="match status" value="1"/>
</dbReference>
<evidence type="ECO:0000256" key="2">
    <source>
        <dbReference type="ARBA" id="ARBA00022898"/>
    </source>
</evidence>
<evidence type="ECO:0000256" key="3">
    <source>
        <dbReference type="RuleBase" id="RU000481"/>
    </source>
</evidence>
<dbReference type="KEGG" id="hpel:HZS54_08470"/>
<keyword evidence="2" id="KW-0663">Pyridoxal phosphate</keyword>
<sequence length="349" mass="36548">MDNEAVARLAGSAVAHGSSDDPDALDFSANVNPEVPDGVAQVYAGALDGSRTYPPEDYLDYRRAAAGYVDCDADAVIPTAGGLAAIRLAVAVTVDPGDRVLVPEPSFGEYAREVELQGGEPVAVAHDAVLSADPSEFALAIVCNPNNPTGDAYEPSALADFADRCRAAGTVLLVDEAFLGFTDRPSLAGEPGVVVARSLTKLFGLPGLRAGFAVATGDLGERVRTAAITWGLGWPAAAVGAHCMDSPAFVAETRDRVASERERLRAAFDADPRFSVHRPDSPTEDATAPFLLLDCGSDEGVEELLSRARAAGIELRDARSFAGLDTHVRVAVRTPAEHDRLLGALDVRE</sequence>
<name>A0A7D5TGI6_9EURY</name>
<dbReference type="GeneID" id="56082617"/>
<dbReference type="EMBL" id="CP058909">
    <property type="protein sequence ID" value="QLH81656.1"/>
    <property type="molecule type" value="Genomic_DNA"/>
</dbReference>
<keyword evidence="3 5" id="KW-0032">Aminotransferase</keyword>
<dbReference type="InterPro" id="IPR004838">
    <property type="entry name" value="NHTrfase_class1_PyrdxlP-BS"/>
</dbReference>
<dbReference type="Proteomes" id="UP000509346">
    <property type="component" value="Chromosome"/>
</dbReference>
<evidence type="ECO:0000259" key="4">
    <source>
        <dbReference type="Pfam" id="PF00155"/>
    </source>
</evidence>
<comment type="cofactor">
    <cofactor evidence="1 3">
        <name>pyridoxal 5'-phosphate</name>
        <dbReference type="ChEBI" id="CHEBI:597326"/>
    </cofactor>
</comment>
<proteinExistence type="inferred from homology"/>
<dbReference type="EC" id="2.6.1.-" evidence="3"/>
<dbReference type="InterPro" id="IPR004839">
    <property type="entry name" value="Aminotransferase_I/II_large"/>
</dbReference>
<dbReference type="GO" id="GO:0008483">
    <property type="term" value="F:transaminase activity"/>
    <property type="evidence" value="ECO:0007669"/>
    <property type="project" value="UniProtKB-KW"/>
</dbReference>
<evidence type="ECO:0000313" key="6">
    <source>
        <dbReference type="Proteomes" id="UP000509346"/>
    </source>
</evidence>
<dbReference type="GO" id="GO:0030170">
    <property type="term" value="F:pyridoxal phosphate binding"/>
    <property type="evidence" value="ECO:0007669"/>
    <property type="project" value="InterPro"/>
</dbReference>
<dbReference type="PANTHER" id="PTHR42885:SF1">
    <property type="entry name" value="THREONINE-PHOSPHATE DECARBOXYLASE"/>
    <property type="match status" value="1"/>
</dbReference>
<dbReference type="AlphaFoldDB" id="A0A7D5TGI6"/>
<dbReference type="InterPro" id="IPR015424">
    <property type="entry name" value="PyrdxlP-dep_Trfase"/>
</dbReference>
<dbReference type="InterPro" id="IPR015421">
    <property type="entry name" value="PyrdxlP-dep_Trfase_major"/>
</dbReference>
<keyword evidence="3 5" id="KW-0808">Transferase</keyword>
<evidence type="ECO:0000256" key="1">
    <source>
        <dbReference type="ARBA" id="ARBA00001933"/>
    </source>
</evidence>
<organism evidence="5 6">
    <name type="scientific">Halosimplex pelagicum</name>
    <dbReference type="NCBI Taxonomy" id="869886"/>
    <lineage>
        <taxon>Archaea</taxon>
        <taxon>Methanobacteriati</taxon>
        <taxon>Methanobacteriota</taxon>
        <taxon>Stenosarchaea group</taxon>
        <taxon>Halobacteria</taxon>
        <taxon>Halobacteriales</taxon>
        <taxon>Haloarculaceae</taxon>
        <taxon>Halosimplex</taxon>
    </lineage>
</organism>
<dbReference type="InterPro" id="IPR015422">
    <property type="entry name" value="PyrdxlP-dep_Trfase_small"/>
</dbReference>
<keyword evidence="6" id="KW-1185">Reference proteome</keyword>
<reference evidence="5 6" key="1">
    <citation type="submission" date="2020-07" db="EMBL/GenBank/DDBJ databases">
        <title>Halosimplex litoreum sp. nov. and Halosimplex rubrum sp. nov., isolated from different salt environments.</title>
        <authorList>
            <person name="Cui H."/>
        </authorList>
    </citation>
    <scope>NUCLEOTIDE SEQUENCE [LARGE SCALE GENOMIC DNA]</scope>
    <source>
        <strain evidence="5 6">R2</strain>
    </source>
</reference>
<comment type="similarity">
    <text evidence="3">Belongs to the class-I pyridoxal-phosphate-dependent aminotransferase family.</text>
</comment>
<dbReference type="PROSITE" id="PS00105">
    <property type="entry name" value="AA_TRANSFER_CLASS_1"/>
    <property type="match status" value="1"/>
</dbReference>
<dbReference type="RefSeq" id="WP_179921858.1">
    <property type="nucleotide sequence ID" value="NZ_CP058909.1"/>
</dbReference>
<protein>
    <recommendedName>
        <fullName evidence="3">Aminotransferase</fullName>
        <ecNumber evidence="3">2.6.1.-</ecNumber>
    </recommendedName>
</protein>
<accession>A0A7D5TGI6</accession>
<dbReference type="OrthoDB" id="39225at2157"/>
<dbReference type="Gene3D" id="3.90.1150.10">
    <property type="entry name" value="Aspartate Aminotransferase, domain 1"/>
    <property type="match status" value="1"/>
</dbReference>
<dbReference type="CDD" id="cd00609">
    <property type="entry name" value="AAT_like"/>
    <property type="match status" value="1"/>
</dbReference>
<evidence type="ECO:0000313" key="5">
    <source>
        <dbReference type="EMBL" id="QLH81656.1"/>
    </source>
</evidence>